<evidence type="ECO:0000313" key="2">
    <source>
        <dbReference type="Proteomes" id="UP000295361"/>
    </source>
</evidence>
<sequence length="422" mass="46000">MRSKFRWLGWALTALALSLLLMLALALQGAPLIPPQAEVSAADVERANAFLRRNDPRLPRPGTQRTLVMPERDLNLLLNELMRRKLPGASAKIVLGAGIAQVRASVALHQLGLPLWLNLDAALRESAELPVVERLRIGRLPVPGWVARRWLESLRSRLDATAEGQLANDLVKSVQLRPAWLQLNYEWRDDTYGRMLVALVPQAEQARLKAYSDRLAELSEQPAAMPANGGTSLALLLPAMFELARQRSLPGGDAAAENRAALLTLALHASGRGLKALVPAARDWRQPKPMLVTLYDRDDFPQHLLISAVLAIEGGGPLADAIGVYKELADSRSGSGFSFNDIAADRAGTRLGLLAKNAPAQLQARLAGLQREAQLMPDVSDLPEFLRAQDFQNTYGGVGAPAYQQMLAEIERRLDATPLLAP</sequence>
<protein>
    <submittedName>
        <fullName evidence="1">Uncharacterized protein</fullName>
    </submittedName>
</protein>
<evidence type="ECO:0000313" key="1">
    <source>
        <dbReference type="EMBL" id="TDP72412.1"/>
    </source>
</evidence>
<proteinExistence type="predicted"/>
<organism evidence="1 2">
    <name type="scientific">Roseateles toxinivorans</name>
    <dbReference type="NCBI Taxonomy" id="270368"/>
    <lineage>
        <taxon>Bacteria</taxon>
        <taxon>Pseudomonadati</taxon>
        <taxon>Pseudomonadota</taxon>
        <taxon>Betaproteobacteria</taxon>
        <taxon>Burkholderiales</taxon>
        <taxon>Sphaerotilaceae</taxon>
        <taxon>Roseateles</taxon>
    </lineage>
</organism>
<dbReference type="RefSeq" id="WP_133699880.1">
    <property type="nucleotide sequence ID" value="NZ_SNXS01000002.1"/>
</dbReference>
<accession>A0A4R6QPI9</accession>
<dbReference type="InParanoid" id="A0A4R6QPI9"/>
<reference evidence="1 2" key="1">
    <citation type="submission" date="2019-03" db="EMBL/GenBank/DDBJ databases">
        <title>Genomic Encyclopedia of Type Strains, Phase IV (KMG-IV): sequencing the most valuable type-strain genomes for metagenomic binning, comparative biology and taxonomic classification.</title>
        <authorList>
            <person name="Goeker M."/>
        </authorList>
    </citation>
    <scope>NUCLEOTIDE SEQUENCE [LARGE SCALE GENOMIC DNA]</scope>
    <source>
        <strain evidence="1 2">DSM 16998</strain>
    </source>
</reference>
<gene>
    <name evidence="1" type="ORF">DES47_102157</name>
</gene>
<dbReference type="Proteomes" id="UP000295361">
    <property type="component" value="Unassembled WGS sequence"/>
</dbReference>
<keyword evidence="2" id="KW-1185">Reference proteome</keyword>
<name>A0A4R6QPI9_9BURK</name>
<comment type="caution">
    <text evidence="1">The sequence shown here is derived from an EMBL/GenBank/DDBJ whole genome shotgun (WGS) entry which is preliminary data.</text>
</comment>
<dbReference type="EMBL" id="SNXS01000002">
    <property type="protein sequence ID" value="TDP72412.1"/>
    <property type="molecule type" value="Genomic_DNA"/>
</dbReference>
<dbReference type="AlphaFoldDB" id="A0A4R6QPI9"/>
<dbReference type="OrthoDB" id="9997at2"/>